<accession>A0A921HRC4</accession>
<name>A0A921HRC4_9LACO</name>
<evidence type="ECO:0008006" key="3">
    <source>
        <dbReference type="Google" id="ProtNLM"/>
    </source>
</evidence>
<protein>
    <recommendedName>
        <fullName evidence="3">Phage protein</fullName>
    </recommendedName>
</protein>
<evidence type="ECO:0000313" key="1">
    <source>
        <dbReference type="EMBL" id="HJF86990.1"/>
    </source>
</evidence>
<dbReference type="AlphaFoldDB" id="A0A921HRC4"/>
<comment type="caution">
    <text evidence="1">The sequence shown here is derived from an EMBL/GenBank/DDBJ whole genome shotgun (WGS) entry which is preliminary data.</text>
</comment>
<proteinExistence type="predicted"/>
<reference evidence="1" key="1">
    <citation type="journal article" date="2021" name="PeerJ">
        <title>Extensive microbial diversity within the chicken gut microbiome revealed by metagenomics and culture.</title>
        <authorList>
            <person name="Gilroy R."/>
            <person name="Ravi A."/>
            <person name="Getino M."/>
            <person name="Pursley I."/>
            <person name="Horton D.L."/>
            <person name="Alikhan N.F."/>
            <person name="Baker D."/>
            <person name="Gharbi K."/>
            <person name="Hall N."/>
            <person name="Watson M."/>
            <person name="Adriaenssens E.M."/>
            <person name="Foster-Nyarko E."/>
            <person name="Jarju S."/>
            <person name="Secka A."/>
            <person name="Antonio M."/>
            <person name="Oren A."/>
            <person name="Chaudhuri R.R."/>
            <person name="La Ragione R."/>
            <person name="Hildebrand F."/>
            <person name="Pallen M.J."/>
        </authorList>
    </citation>
    <scope>NUCLEOTIDE SEQUENCE</scope>
    <source>
        <strain evidence="1">7886</strain>
    </source>
</reference>
<gene>
    <name evidence="1" type="ORF">K8V88_06080</name>
</gene>
<organism evidence="1 2">
    <name type="scientific">Companilactobacillus farciminis</name>
    <dbReference type="NCBI Taxonomy" id="1612"/>
    <lineage>
        <taxon>Bacteria</taxon>
        <taxon>Bacillati</taxon>
        <taxon>Bacillota</taxon>
        <taxon>Bacilli</taxon>
        <taxon>Lactobacillales</taxon>
        <taxon>Lactobacillaceae</taxon>
        <taxon>Companilactobacillus</taxon>
    </lineage>
</organism>
<sequence>MNILMYIRELLLNDPFIKSQVDERIHFYKVGENTDTSQPFITITPIDGEPSTFVSDKYLSETFFVQVDVETYKHQKSLDIANRIRNILWVNGFKQKGTEFDEPFEETKRYVLARKYLGIPKNKYYKGEPVE</sequence>
<dbReference type="EMBL" id="DYWC01000134">
    <property type="protein sequence ID" value="HJF86990.1"/>
    <property type="molecule type" value="Genomic_DNA"/>
</dbReference>
<reference evidence="1" key="2">
    <citation type="submission" date="2021-09" db="EMBL/GenBank/DDBJ databases">
        <authorList>
            <person name="Gilroy R."/>
        </authorList>
    </citation>
    <scope>NUCLEOTIDE SEQUENCE</scope>
    <source>
        <strain evidence="1">7886</strain>
    </source>
</reference>
<dbReference type="Proteomes" id="UP000747013">
    <property type="component" value="Unassembled WGS sequence"/>
</dbReference>
<evidence type="ECO:0000313" key="2">
    <source>
        <dbReference type="Proteomes" id="UP000747013"/>
    </source>
</evidence>